<protein>
    <submittedName>
        <fullName evidence="1">Uncharacterized protein</fullName>
    </submittedName>
</protein>
<dbReference type="EMBL" id="JBHTCA010000004">
    <property type="protein sequence ID" value="MFC7408733.1"/>
    <property type="molecule type" value="Genomic_DNA"/>
</dbReference>
<organism evidence="1 2">
    <name type="scientific">Hydrogenophaga atypica</name>
    <dbReference type="NCBI Taxonomy" id="249409"/>
    <lineage>
        <taxon>Bacteria</taxon>
        <taxon>Pseudomonadati</taxon>
        <taxon>Pseudomonadota</taxon>
        <taxon>Betaproteobacteria</taxon>
        <taxon>Burkholderiales</taxon>
        <taxon>Comamonadaceae</taxon>
        <taxon>Hydrogenophaga</taxon>
    </lineage>
</organism>
<dbReference type="RefSeq" id="WP_382221447.1">
    <property type="nucleotide sequence ID" value="NZ_JBHTCA010000004.1"/>
</dbReference>
<evidence type="ECO:0000313" key="2">
    <source>
        <dbReference type="Proteomes" id="UP001596501"/>
    </source>
</evidence>
<dbReference type="Proteomes" id="UP001596501">
    <property type="component" value="Unassembled WGS sequence"/>
</dbReference>
<proteinExistence type="predicted"/>
<gene>
    <name evidence="1" type="ORF">ACFQPB_07660</name>
</gene>
<comment type="caution">
    <text evidence="1">The sequence shown here is derived from an EMBL/GenBank/DDBJ whole genome shotgun (WGS) entry which is preliminary data.</text>
</comment>
<sequence>MEIASALAGLKALIEVTKAAVDARDDTKAKGALLDMQSRLMDAMSAALESQATAHSLQLALHQEQEKTRVLEMKLQERARYTLAQIAPGQGAMAYRFEPDEEGSPTPSHYVCQPCFDQGRKSVLQPGDLWGSPTWTCSLCKLRLP</sequence>
<name>A0ABW2QJN8_9BURK</name>
<accession>A0ABW2QJN8</accession>
<evidence type="ECO:0000313" key="1">
    <source>
        <dbReference type="EMBL" id="MFC7408733.1"/>
    </source>
</evidence>
<reference evidence="2" key="1">
    <citation type="journal article" date="2019" name="Int. J. Syst. Evol. Microbiol.">
        <title>The Global Catalogue of Microorganisms (GCM) 10K type strain sequencing project: providing services to taxonomists for standard genome sequencing and annotation.</title>
        <authorList>
            <consortium name="The Broad Institute Genomics Platform"/>
            <consortium name="The Broad Institute Genome Sequencing Center for Infectious Disease"/>
            <person name="Wu L."/>
            <person name="Ma J."/>
        </authorList>
    </citation>
    <scope>NUCLEOTIDE SEQUENCE [LARGE SCALE GENOMIC DNA]</scope>
    <source>
        <strain evidence="2">CGMCC 1.12371</strain>
    </source>
</reference>
<keyword evidence="2" id="KW-1185">Reference proteome</keyword>